<dbReference type="GO" id="GO:0003824">
    <property type="term" value="F:catalytic activity"/>
    <property type="evidence" value="ECO:0007669"/>
    <property type="project" value="InterPro"/>
</dbReference>
<accession>A0A382PZA3</accession>
<dbReference type="Gene3D" id="3.20.20.70">
    <property type="entry name" value="Aldolase class I"/>
    <property type="match status" value="1"/>
</dbReference>
<evidence type="ECO:0000256" key="2">
    <source>
        <dbReference type="ARBA" id="ARBA00022723"/>
    </source>
</evidence>
<dbReference type="PANTHER" id="PTHR11228:SF34">
    <property type="entry name" value="TUNGSTEN-CONTAINING ALDEHYDE FERREDOXIN OXIDOREDUCTASE COFACTOR MODIFYING PROTEIN"/>
    <property type="match status" value="1"/>
</dbReference>
<dbReference type="GO" id="GO:0046872">
    <property type="term" value="F:metal ion binding"/>
    <property type="evidence" value="ECO:0007669"/>
    <property type="project" value="UniProtKB-KW"/>
</dbReference>
<keyword evidence="3" id="KW-0408">Iron</keyword>
<dbReference type="PANTHER" id="PTHR11228">
    <property type="entry name" value="RADICAL SAM DOMAIN PROTEIN"/>
    <property type="match status" value="1"/>
</dbReference>
<dbReference type="AlphaFoldDB" id="A0A382PZA3"/>
<dbReference type="PROSITE" id="PS51918">
    <property type="entry name" value="RADICAL_SAM"/>
    <property type="match status" value="1"/>
</dbReference>
<dbReference type="SFLD" id="SFLDG01067">
    <property type="entry name" value="SPASM/twitch_domain_containing"/>
    <property type="match status" value="1"/>
</dbReference>
<dbReference type="InterPro" id="IPR013785">
    <property type="entry name" value="Aldolase_TIM"/>
</dbReference>
<dbReference type="GO" id="GO:0051536">
    <property type="term" value="F:iron-sulfur cluster binding"/>
    <property type="evidence" value="ECO:0007669"/>
    <property type="project" value="UniProtKB-KW"/>
</dbReference>
<name>A0A382PZA3_9ZZZZ</name>
<dbReference type="CDD" id="cd01335">
    <property type="entry name" value="Radical_SAM"/>
    <property type="match status" value="1"/>
</dbReference>
<dbReference type="EMBL" id="UINC01110580">
    <property type="protein sequence ID" value="SVC78177.1"/>
    <property type="molecule type" value="Genomic_DNA"/>
</dbReference>
<dbReference type="Pfam" id="PF04055">
    <property type="entry name" value="Radical_SAM"/>
    <property type="match status" value="1"/>
</dbReference>
<organism evidence="6">
    <name type="scientific">marine metagenome</name>
    <dbReference type="NCBI Taxonomy" id="408172"/>
    <lineage>
        <taxon>unclassified sequences</taxon>
        <taxon>metagenomes</taxon>
        <taxon>ecological metagenomes</taxon>
    </lineage>
</organism>
<dbReference type="InterPro" id="IPR007197">
    <property type="entry name" value="rSAM"/>
</dbReference>
<evidence type="ECO:0000256" key="1">
    <source>
        <dbReference type="ARBA" id="ARBA00022691"/>
    </source>
</evidence>
<evidence type="ECO:0000256" key="4">
    <source>
        <dbReference type="ARBA" id="ARBA00023014"/>
    </source>
</evidence>
<keyword evidence="1" id="KW-0949">S-adenosyl-L-methionine</keyword>
<evidence type="ECO:0000313" key="6">
    <source>
        <dbReference type="EMBL" id="SVC78177.1"/>
    </source>
</evidence>
<evidence type="ECO:0000256" key="3">
    <source>
        <dbReference type="ARBA" id="ARBA00023004"/>
    </source>
</evidence>
<dbReference type="SUPFAM" id="SSF102114">
    <property type="entry name" value="Radical SAM enzymes"/>
    <property type="match status" value="1"/>
</dbReference>
<gene>
    <name evidence="6" type="ORF">METZ01_LOCUS331031</name>
</gene>
<protein>
    <recommendedName>
        <fullName evidence="5">Radical SAM core domain-containing protein</fullName>
    </recommendedName>
</protein>
<evidence type="ECO:0000259" key="5">
    <source>
        <dbReference type="PROSITE" id="PS51918"/>
    </source>
</evidence>
<feature type="domain" description="Radical SAM core" evidence="5">
    <location>
        <begin position="54"/>
        <end position="274"/>
    </location>
</feature>
<reference evidence="6" key="1">
    <citation type="submission" date="2018-05" db="EMBL/GenBank/DDBJ databases">
        <authorList>
            <person name="Lanie J.A."/>
            <person name="Ng W.-L."/>
            <person name="Kazmierczak K.M."/>
            <person name="Andrzejewski T.M."/>
            <person name="Davidsen T.M."/>
            <person name="Wayne K.J."/>
            <person name="Tettelin H."/>
            <person name="Glass J.I."/>
            <person name="Rusch D."/>
            <person name="Podicherti R."/>
            <person name="Tsui H.-C.T."/>
            <person name="Winkler M.E."/>
        </authorList>
    </citation>
    <scope>NUCLEOTIDE SEQUENCE</scope>
</reference>
<keyword evidence="4" id="KW-0411">Iron-sulfur</keyword>
<proteinExistence type="predicted"/>
<keyword evidence="2" id="KW-0479">Metal-binding</keyword>
<dbReference type="InterPro" id="IPR058240">
    <property type="entry name" value="rSAM_sf"/>
</dbReference>
<dbReference type="InterPro" id="IPR050377">
    <property type="entry name" value="Radical_SAM_PqqE_MftC-like"/>
</dbReference>
<feature type="non-terminal residue" evidence="6">
    <location>
        <position position="293"/>
    </location>
</feature>
<sequence>MSNKYTPVNKGQFFDLEPKERVLAFTQKLSRGWEEEYREYRRLWEELPRRGIVRDYPLLVDLETVSRCNLKCPMCPTVTDEFIDKRVTPFKKGQMSFELIEKVISEVAGKIYSLRLSWIGEPTLHPKLIDSVRLAKQSGIKEVSFLTSGYRLEMDYFLGLVEAGVDLITVSIDGMGETYNQIRKPLKFDETLKRLQNISDYKKNNNLEKPVIKIQGVWPAIRENPQEFYNTFSPIVDLIAFNPIIDYLHNDTNIIYEDNFTCPQHFQRIVIGSNGKAAMCSSDDFMDIDIGEA</sequence>
<dbReference type="SFLD" id="SFLDS00029">
    <property type="entry name" value="Radical_SAM"/>
    <property type="match status" value="1"/>
</dbReference>